<name>A0A1B7MF03_9AGAM</name>
<organism evidence="2 3">
    <name type="scientific">Rhizopogon vinicolor AM-OR11-026</name>
    <dbReference type="NCBI Taxonomy" id="1314800"/>
    <lineage>
        <taxon>Eukaryota</taxon>
        <taxon>Fungi</taxon>
        <taxon>Dikarya</taxon>
        <taxon>Basidiomycota</taxon>
        <taxon>Agaricomycotina</taxon>
        <taxon>Agaricomycetes</taxon>
        <taxon>Agaricomycetidae</taxon>
        <taxon>Boletales</taxon>
        <taxon>Suillineae</taxon>
        <taxon>Rhizopogonaceae</taxon>
        <taxon>Rhizopogon</taxon>
    </lineage>
</organism>
<dbReference type="AlphaFoldDB" id="A0A1B7MF03"/>
<feature type="region of interest" description="Disordered" evidence="1">
    <location>
        <begin position="1"/>
        <end position="31"/>
    </location>
</feature>
<sequence length="70" mass="7573">MASQAVRKSQESDQENSGPSQRPSELASLLDPKNLDALGDLGGIDALLNGLGTHPSENQTWAIRWRTTEL</sequence>
<reference evidence="2 3" key="1">
    <citation type="submission" date="2016-06" db="EMBL/GenBank/DDBJ databases">
        <title>Comparative genomics of the ectomycorrhizal sister species Rhizopogon vinicolor and Rhizopogon vesiculosus (Basidiomycota: Boletales) reveals a divergence of the mating type B locus.</title>
        <authorList>
            <consortium name="DOE Joint Genome Institute"/>
            <person name="Mujic A.B."/>
            <person name="Kuo A."/>
            <person name="Tritt A."/>
            <person name="Lipzen A."/>
            <person name="Chen C."/>
            <person name="Johnson J."/>
            <person name="Sharma A."/>
            <person name="Barry K."/>
            <person name="Grigoriev I.V."/>
            <person name="Spatafora J.W."/>
        </authorList>
    </citation>
    <scope>NUCLEOTIDE SEQUENCE [LARGE SCALE GENOMIC DNA]</scope>
    <source>
        <strain evidence="2 3">AM-OR11-026</strain>
    </source>
</reference>
<proteinExistence type="predicted"/>
<dbReference type="EMBL" id="KV449559">
    <property type="protein sequence ID" value="OAX31158.1"/>
    <property type="molecule type" value="Genomic_DNA"/>
</dbReference>
<evidence type="ECO:0000256" key="1">
    <source>
        <dbReference type="SAM" id="MobiDB-lite"/>
    </source>
</evidence>
<evidence type="ECO:0000313" key="2">
    <source>
        <dbReference type="EMBL" id="OAX31158.1"/>
    </source>
</evidence>
<accession>A0A1B7MF03</accession>
<dbReference type="InParanoid" id="A0A1B7MF03"/>
<protein>
    <submittedName>
        <fullName evidence="2">Uncharacterized protein</fullName>
    </submittedName>
</protein>
<dbReference type="Proteomes" id="UP000092154">
    <property type="component" value="Unassembled WGS sequence"/>
</dbReference>
<gene>
    <name evidence="2" type="ORF">K503DRAFT_806317</name>
</gene>
<evidence type="ECO:0000313" key="3">
    <source>
        <dbReference type="Proteomes" id="UP000092154"/>
    </source>
</evidence>
<feature type="region of interest" description="Disordered" evidence="1">
    <location>
        <begin position="49"/>
        <end position="70"/>
    </location>
</feature>
<keyword evidence="3" id="KW-1185">Reference proteome</keyword>